<feature type="compositionally biased region" description="Low complexity" evidence="2">
    <location>
        <begin position="59"/>
        <end position="71"/>
    </location>
</feature>
<keyword evidence="4" id="KW-1185">Reference proteome</keyword>
<evidence type="ECO:0000313" key="3">
    <source>
        <dbReference type="EMBL" id="TWT52429.1"/>
    </source>
</evidence>
<evidence type="ECO:0000256" key="1">
    <source>
        <dbReference type="SAM" id="Coils"/>
    </source>
</evidence>
<gene>
    <name evidence="3" type="ORF">Pla22_00530</name>
</gene>
<evidence type="ECO:0000256" key="2">
    <source>
        <dbReference type="SAM" id="MobiDB-lite"/>
    </source>
</evidence>
<sequence>MNPPPAHRIDSAQPESSTGRRQRGNRSPEFTTRRVPQRANPSGIIAAALNPQDHQDHQAPANSPAGSPANGQSSGSFDVSFDQDTQSLSTQHLLALQSDDLIAHLQQWAADLDSREAQLNARTSLQEHRERQFRIERRDAEAELAEQQRLVERMRQSVQVQARRLAFREG</sequence>
<accession>A0A5C5WQJ6</accession>
<evidence type="ECO:0000313" key="4">
    <source>
        <dbReference type="Proteomes" id="UP000316598"/>
    </source>
</evidence>
<reference evidence="3 4" key="1">
    <citation type="submission" date="2019-02" db="EMBL/GenBank/DDBJ databases">
        <title>Deep-cultivation of Planctomycetes and their phenomic and genomic characterization uncovers novel biology.</title>
        <authorList>
            <person name="Wiegand S."/>
            <person name="Jogler M."/>
            <person name="Boedeker C."/>
            <person name="Pinto D."/>
            <person name="Vollmers J."/>
            <person name="Rivas-Marin E."/>
            <person name="Kohn T."/>
            <person name="Peeters S.H."/>
            <person name="Heuer A."/>
            <person name="Rast P."/>
            <person name="Oberbeckmann S."/>
            <person name="Bunk B."/>
            <person name="Jeske O."/>
            <person name="Meyerdierks A."/>
            <person name="Storesund J.E."/>
            <person name="Kallscheuer N."/>
            <person name="Luecker S."/>
            <person name="Lage O.M."/>
            <person name="Pohl T."/>
            <person name="Merkel B.J."/>
            <person name="Hornburger P."/>
            <person name="Mueller R.-W."/>
            <person name="Bruemmer F."/>
            <person name="Labrenz M."/>
            <person name="Spormann A.M."/>
            <person name="Op Den Camp H."/>
            <person name="Overmann J."/>
            <person name="Amann R."/>
            <person name="Jetten M.S.M."/>
            <person name="Mascher T."/>
            <person name="Medema M.H."/>
            <person name="Devos D.P."/>
            <person name="Kaster A.-K."/>
            <person name="Ovreas L."/>
            <person name="Rohde M."/>
            <person name="Galperin M.Y."/>
            <person name="Jogler C."/>
        </authorList>
    </citation>
    <scope>NUCLEOTIDE SEQUENCE [LARGE SCALE GENOMIC DNA]</scope>
    <source>
        <strain evidence="3 4">Pla22</strain>
    </source>
</reference>
<protein>
    <submittedName>
        <fullName evidence="3">Uncharacterized protein</fullName>
    </submittedName>
</protein>
<feature type="region of interest" description="Disordered" evidence="2">
    <location>
        <begin position="1"/>
        <end position="83"/>
    </location>
</feature>
<dbReference type="EMBL" id="SJPI01000001">
    <property type="protein sequence ID" value="TWT52429.1"/>
    <property type="molecule type" value="Genomic_DNA"/>
</dbReference>
<dbReference type="Proteomes" id="UP000316598">
    <property type="component" value="Unassembled WGS sequence"/>
</dbReference>
<proteinExistence type="predicted"/>
<dbReference type="RefSeq" id="WP_146512806.1">
    <property type="nucleotide sequence ID" value="NZ_SJPI01000001.1"/>
</dbReference>
<comment type="caution">
    <text evidence="3">The sequence shown here is derived from an EMBL/GenBank/DDBJ whole genome shotgun (WGS) entry which is preliminary data.</text>
</comment>
<dbReference type="OrthoDB" id="282142at2"/>
<organism evidence="3 4">
    <name type="scientific">Rubripirellula amarantea</name>
    <dbReference type="NCBI Taxonomy" id="2527999"/>
    <lineage>
        <taxon>Bacteria</taxon>
        <taxon>Pseudomonadati</taxon>
        <taxon>Planctomycetota</taxon>
        <taxon>Planctomycetia</taxon>
        <taxon>Pirellulales</taxon>
        <taxon>Pirellulaceae</taxon>
        <taxon>Rubripirellula</taxon>
    </lineage>
</organism>
<name>A0A5C5WQJ6_9BACT</name>
<feature type="coiled-coil region" evidence="1">
    <location>
        <begin position="130"/>
        <end position="157"/>
    </location>
</feature>
<keyword evidence="1" id="KW-0175">Coiled coil</keyword>
<dbReference type="AlphaFoldDB" id="A0A5C5WQJ6"/>
<feature type="compositionally biased region" description="Polar residues" evidence="2">
    <location>
        <begin position="72"/>
        <end position="83"/>
    </location>
</feature>